<dbReference type="Gene3D" id="2.160.20.70">
    <property type="match status" value="1"/>
</dbReference>
<protein>
    <recommendedName>
        <fullName evidence="9">Tubulin-specific chaperone C</fullName>
    </recommendedName>
    <alternativeName>
        <fullName evidence="10">Tubulin-folding cofactor C</fullName>
    </alternativeName>
</protein>
<evidence type="ECO:0000256" key="8">
    <source>
        <dbReference type="ARBA" id="ARBA00058607"/>
    </source>
</evidence>
<keyword evidence="14" id="KW-1185">Reference proteome</keyword>
<keyword evidence="5" id="KW-0007">Acetylation</keyword>
<evidence type="ECO:0000256" key="2">
    <source>
        <dbReference type="ARBA" id="ARBA00008848"/>
    </source>
</evidence>
<evidence type="ECO:0000256" key="3">
    <source>
        <dbReference type="ARBA" id="ARBA00022490"/>
    </source>
</evidence>
<dbReference type="Pfam" id="PF16752">
    <property type="entry name" value="TBCC_N"/>
    <property type="match status" value="1"/>
</dbReference>
<keyword evidence="4" id="KW-0597">Phosphoprotein</keyword>
<dbReference type="PANTHER" id="PTHR15139:SF0">
    <property type="entry name" value="TUBULIN-SPECIFIC CHAPERONE C"/>
    <property type="match status" value="1"/>
</dbReference>
<dbReference type="SMART" id="SM00673">
    <property type="entry name" value="CARP"/>
    <property type="match status" value="2"/>
</dbReference>
<comment type="function">
    <text evidence="8">Tubulin-folding protein; involved in the final step of the tubulin folding pathway.</text>
</comment>
<dbReference type="InterPro" id="IPR017901">
    <property type="entry name" value="C-CAP_CF_C-like"/>
</dbReference>
<evidence type="ECO:0000256" key="5">
    <source>
        <dbReference type="ARBA" id="ARBA00022990"/>
    </source>
</evidence>
<dbReference type="Proteomes" id="UP001181693">
    <property type="component" value="Unassembled WGS sequence"/>
</dbReference>
<dbReference type="GO" id="GO:0005829">
    <property type="term" value="C:cytosol"/>
    <property type="evidence" value="ECO:0007669"/>
    <property type="project" value="UniProtKB-ARBA"/>
</dbReference>
<evidence type="ECO:0000256" key="9">
    <source>
        <dbReference type="ARBA" id="ARBA00067872"/>
    </source>
</evidence>
<dbReference type="Gene3D" id="1.20.58.1250">
    <property type="entry name" value="Tubulin Binding Cofactor C, N-terminal domain"/>
    <property type="match status" value="1"/>
</dbReference>
<dbReference type="AlphaFoldDB" id="A0AAV3AQA2"/>
<comment type="subunit">
    <text evidence="7">Supercomplex made of cofactors A to E. Cofactors A and D function by capturing and stabilizing tubulin in a quasi-native conformation. Cofactor E binds to the cofactor D-tubulin complex; interaction with cofactor C then causes the release of tubulin polypeptides that are committed to the native state.</text>
</comment>
<organism evidence="13 14">
    <name type="scientific">Pyxicephalus adspersus</name>
    <name type="common">African bullfrog</name>
    <dbReference type="NCBI Taxonomy" id="30357"/>
    <lineage>
        <taxon>Eukaryota</taxon>
        <taxon>Metazoa</taxon>
        <taxon>Chordata</taxon>
        <taxon>Craniata</taxon>
        <taxon>Vertebrata</taxon>
        <taxon>Euteleostomi</taxon>
        <taxon>Amphibia</taxon>
        <taxon>Batrachia</taxon>
        <taxon>Anura</taxon>
        <taxon>Neobatrachia</taxon>
        <taxon>Ranoidea</taxon>
        <taxon>Pyxicephalidae</taxon>
        <taxon>Pyxicephalinae</taxon>
        <taxon>Pyxicephalus</taxon>
    </lineage>
</organism>
<evidence type="ECO:0000256" key="6">
    <source>
        <dbReference type="ARBA" id="ARBA00023186"/>
    </source>
</evidence>
<evidence type="ECO:0000256" key="1">
    <source>
        <dbReference type="ARBA" id="ARBA00004496"/>
    </source>
</evidence>
<evidence type="ECO:0000313" key="13">
    <source>
        <dbReference type="EMBL" id="DBA27215.1"/>
    </source>
</evidence>
<keyword evidence="3" id="KW-0963">Cytoplasm</keyword>
<keyword evidence="6" id="KW-0143">Chaperone</keyword>
<sequence>MEAGAVAERPRVPERLLRRDEERQREAEKKRQEKEEKDVKEEKTDYFIASFGQERAAIEEALSGEGGVELLEEVARRIQGLQKLLNDCVMFLTSHDTRQAQEQIARLQSALDARRQQIQPKMKFTFKSRKKEAAAAAIVQPAASGPGREILAQAVTQCGFQGLSSQVLSMGAQEIRQKDIQLSQLRDCTITLTGSPATLHLRDLNGCRVLCGPVSTSIFVDNCHNCLFAFSCQQLRTHTTRDSRFYLHVTSRAIIEDCTGLLFAPFTWSYPEIMADYELSGLDRNRNNWEHVDDFNWLAMDVKSPNWGVIPEEERVTQWN</sequence>
<dbReference type="InterPro" id="IPR038397">
    <property type="entry name" value="TBCC_N_sf"/>
</dbReference>
<dbReference type="GO" id="GO:0007023">
    <property type="term" value="P:post-chaperonin tubulin folding pathway"/>
    <property type="evidence" value="ECO:0007669"/>
    <property type="project" value="InterPro"/>
</dbReference>
<comment type="subcellular location">
    <subcellularLocation>
        <location evidence="1">Cytoplasm</location>
    </subcellularLocation>
</comment>
<dbReference type="EMBL" id="DYDO01000004">
    <property type="protein sequence ID" value="DBA27215.1"/>
    <property type="molecule type" value="Genomic_DNA"/>
</dbReference>
<feature type="region of interest" description="Disordered" evidence="11">
    <location>
        <begin position="1"/>
        <end position="42"/>
    </location>
</feature>
<comment type="similarity">
    <text evidence="2">Belongs to the TBCC family.</text>
</comment>
<accession>A0AAV3AQA2</accession>
<comment type="caution">
    <text evidence="13">The sequence shown here is derived from an EMBL/GenBank/DDBJ whole genome shotgun (WGS) entry which is preliminary data.</text>
</comment>
<name>A0AAV3AQA2_PYXAD</name>
<evidence type="ECO:0000256" key="7">
    <source>
        <dbReference type="ARBA" id="ARBA00026055"/>
    </source>
</evidence>
<evidence type="ECO:0000313" key="14">
    <source>
        <dbReference type="Proteomes" id="UP001181693"/>
    </source>
</evidence>
<dbReference type="InterPro" id="IPR016098">
    <property type="entry name" value="CAP/MinC_C"/>
</dbReference>
<dbReference type="FunFam" id="2.160.20.70:FF:000007">
    <property type="entry name" value="tubulin-specific chaperone C"/>
    <property type="match status" value="1"/>
</dbReference>
<feature type="compositionally biased region" description="Basic and acidic residues" evidence="11">
    <location>
        <begin position="8"/>
        <end position="42"/>
    </location>
</feature>
<feature type="domain" description="C-CAP/cofactor C-like" evidence="12">
    <location>
        <begin position="141"/>
        <end position="297"/>
    </location>
</feature>
<evidence type="ECO:0000256" key="10">
    <source>
        <dbReference type="ARBA" id="ARBA00079876"/>
    </source>
</evidence>
<dbReference type="GO" id="GO:0007021">
    <property type="term" value="P:tubulin complex assembly"/>
    <property type="evidence" value="ECO:0007669"/>
    <property type="project" value="TreeGrafter"/>
</dbReference>
<dbReference type="PROSITE" id="PS51329">
    <property type="entry name" value="C_CAP_COFACTOR_C"/>
    <property type="match status" value="1"/>
</dbReference>
<dbReference type="PANTHER" id="PTHR15139">
    <property type="entry name" value="TUBULIN FOLDING COFACTOR C"/>
    <property type="match status" value="1"/>
</dbReference>
<proteinExistence type="inferred from homology"/>
<reference evidence="13" key="1">
    <citation type="thesis" date="2020" institute="ProQuest LLC" country="789 East Eisenhower Parkway, Ann Arbor, MI, USA">
        <title>Comparative Genomics and Chromosome Evolution.</title>
        <authorList>
            <person name="Mudd A.B."/>
        </authorList>
    </citation>
    <scope>NUCLEOTIDE SEQUENCE</scope>
    <source>
        <strain evidence="13">1538</strain>
        <tissue evidence="13">Blood</tissue>
    </source>
</reference>
<evidence type="ECO:0000256" key="11">
    <source>
        <dbReference type="SAM" id="MobiDB-lite"/>
    </source>
</evidence>
<dbReference type="InterPro" id="IPR027684">
    <property type="entry name" value="TBCC"/>
</dbReference>
<gene>
    <name evidence="13" type="ORF">GDO54_011381</name>
</gene>
<dbReference type="InterPro" id="IPR012945">
    <property type="entry name" value="Tubulin-bd_cofactor_C_dom"/>
</dbReference>
<dbReference type="Pfam" id="PF07986">
    <property type="entry name" value="TBCC"/>
    <property type="match status" value="1"/>
</dbReference>
<dbReference type="InterPro" id="IPR031925">
    <property type="entry name" value="TBCC_N"/>
</dbReference>
<dbReference type="InterPro" id="IPR006599">
    <property type="entry name" value="CARP_motif"/>
</dbReference>
<evidence type="ECO:0000256" key="4">
    <source>
        <dbReference type="ARBA" id="ARBA00022553"/>
    </source>
</evidence>
<dbReference type="FunFam" id="1.20.58.1250:FF:000001">
    <property type="entry name" value="Tubulin-specific chaperone C"/>
    <property type="match status" value="1"/>
</dbReference>
<evidence type="ECO:0000259" key="12">
    <source>
        <dbReference type="PROSITE" id="PS51329"/>
    </source>
</evidence>
<dbReference type="GO" id="GO:0015631">
    <property type="term" value="F:tubulin binding"/>
    <property type="evidence" value="ECO:0007669"/>
    <property type="project" value="InterPro"/>
</dbReference>